<dbReference type="GO" id="GO:0046872">
    <property type="term" value="F:metal ion binding"/>
    <property type="evidence" value="ECO:0007669"/>
    <property type="project" value="UniProtKB-KW"/>
</dbReference>
<evidence type="ECO:0000256" key="5">
    <source>
        <dbReference type="SAM" id="SignalP"/>
    </source>
</evidence>
<organism evidence="7 8">
    <name type="scientific">SAR86 cluster bacterium</name>
    <dbReference type="NCBI Taxonomy" id="2030880"/>
    <lineage>
        <taxon>Bacteria</taxon>
        <taxon>Pseudomonadati</taxon>
        <taxon>Pseudomonadota</taxon>
        <taxon>Gammaproteobacteria</taxon>
        <taxon>SAR86 cluster</taxon>
    </lineage>
</organism>
<dbReference type="PROSITE" id="PS51007">
    <property type="entry name" value="CYTC"/>
    <property type="match status" value="1"/>
</dbReference>
<dbReference type="Pfam" id="PF13442">
    <property type="entry name" value="Cytochrome_CBB3"/>
    <property type="match status" value="1"/>
</dbReference>
<dbReference type="Proteomes" id="UP000228987">
    <property type="component" value="Unassembled WGS sequence"/>
</dbReference>
<accession>A0A2A5CC69</accession>
<evidence type="ECO:0000313" key="7">
    <source>
        <dbReference type="EMBL" id="PCJ41108.1"/>
    </source>
</evidence>
<evidence type="ECO:0000256" key="4">
    <source>
        <dbReference type="PROSITE-ProRule" id="PRU00433"/>
    </source>
</evidence>
<dbReference type="EMBL" id="NVWI01000006">
    <property type="protein sequence ID" value="PCJ41108.1"/>
    <property type="molecule type" value="Genomic_DNA"/>
</dbReference>
<keyword evidence="5" id="KW-0732">Signal</keyword>
<feature type="signal peptide" evidence="5">
    <location>
        <begin position="1"/>
        <end position="19"/>
    </location>
</feature>
<protein>
    <recommendedName>
        <fullName evidence="6">Cytochrome c domain-containing protein</fullName>
    </recommendedName>
</protein>
<name>A0A2A5CC69_9GAMM</name>
<dbReference type="GO" id="GO:0009055">
    <property type="term" value="F:electron transfer activity"/>
    <property type="evidence" value="ECO:0007669"/>
    <property type="project" value="InterPro"/>
</dbReference>
<evidence type="ECO:0000259" key="6">
    <source>
        <dbReference type="PROSITE" id="PS51007"/>
    </source>
</evidence>
<keyword evidence="3 4" id="KW-0408">Iron</keyword>
<keyword evidence="1 4" id="KW-0349">Heme</keyword>
<dbReference type="Gene3D" id="1.10.760.10">
    <property type="entry name" value="Cytochrome c-like domain"/>
    <property type="match status" value="1"/>
</dbReference>
<dbReference type="GO" id="GO:0020037">
    <property type="term" value="F:heme binding"/>
    <property type="evidence" value="ECO:0007669"/>
    <property type="project" value="InterPro"/>
</dbReference>
<dbReference type="InterPro" id="IPR009056">
    <property type="entry name" value="Cyt_c-like_dom"/>
</dbReference>
<proteinExistence type="predicted"/>
<evidence type="ECO:0000256" key="1">
    <source>
        <dbReference type="ARBA" id="ARBA00022617"/>
    </source>
</evidence>
<comment type="caution">
    <text evidence="7">The sequence shown here is derived from an EMBL/GenBank/DDBJ whole genome shotgun (WGS) entry which is preliminary data.</text>
</comment>
<gene>
    <name evidence="7" type="ORF">COA71_08660</name>
</gene>
<feature type="chain" id="PRO_5013377399" description="Cytochrome c domain-containing protein" evidence="5">
    <location>
        <begin position="20"/>
        <end position="129"/>
    </location>
</feature>
<evidence type="ECO:0000313" key="8">
    <source>
        <dbReference type="Proteomes" id="UP000228987"/>
    </source>
</evidence>
<dbReference type="AlphaFoldDB" id="A0A2A5CC69"/>
<dbReference type="InterPro" id="IPR036909">
    <property type="entry name" value="Cyt_c-like_dom_sf"/>
</dbReference>
<evidence type="ECO:0000256" key="2">
    <source>
        <dbReference type="ARBA" id="ARBA00022723"/>
    </source>
</evidence>
<sequence>MKKLIPTTILLLLSSFSFSQDITFSSDQVEQGNSIYVENCQICHGTNLDNGQFATPIKGFFFEMKWGGKTLGELARFTWEEMPEGNGKYLRMEEYIAAVAFILSKNGIEAGDTPMSEDLDSLDAIMLPF</sequence>
<keyword evidence="2 4" id="KW-0479">Metal-binding</keyword>
<evidence type="ECO:0000256" key="3">
    <source>
        <dbReference type="ARBA" id="ARBA00023004"/>
    </source>
</evidence>
<reference evidence="8" key="1">
    <citation type="submission" date="2017-08" db="EMBL/GenBank/DDBJ databases">
        <title>A dynamic microbial community with high functional redundancy inhabits the cold, oxic subseafloor aquifer.</title>
        <authorList>
            <person name="Tully B.J."/>
            <person name="Wheat C.G."/>
            <person name="Glazer B.T."/>
            <person name="Huber J.A."/>
        </authorList>
    </citation>
    <scope>NUCLEOTIDE SEQUENCE [LARGE SCALE GENOMIC DNA]</scope>
</reference>
<feature type="domain" description="Cytochrome c" evidence="6">
    <location>
        <begin position="27"/>
        <end position="106"/>
    </location>
</feature>
<dbReference type="SUPFAM" id="SSF46626">
    <property type="entry name" value="Cytochrome c"/>
    <property type="match status" value="1"/>
</dbReference>